<dbReference type="EMBL" id="CADCTU010000508">
    <property type="protein sequence ID" value="CAA9324488.1"/>
    <property type="molecule type" value="Genomic_DNA"/>
</dbReference>
<accession>A0A6J4L5L5</accession>
<protein>
    <submittedName>
        <fullName evidence="1">Uncharacterized protein</fullName>
    </submittedName>
</protein>
<sequence length="317" mass="35257">MDRYWSFNTHRLRKAMLLARRLLFLEETAHKTAHLTARLLIEQTRARGVLPALADAEFQVYSQWGDDGIIQYLLSQVAVRPAERAFVEFGVQDYREANTRFLLVNNNWRGLVLDDNPANVAIIGRDPIFWQHRLTAARAFVTADNVNALLAEHGFAADLGLLHIDIDGNDYWVWRAFDVTRPVIAIIEYNAVFGAEHALTVPYDPAFDRSRAHYSNLFFGASLGALCDLASAKGYAFVGCNSAGNNAYFVRRDRLGALPALSPADGFVDAAFRESVGRDGRSTYLSGAARQREIAECIAFDTRSNSLVRVGDRLGAG</sequence>
<organism evidence="1">
    <name type="scientific">uncultured Gemmatimonadaceae bacterium</name>
    <dbReference type="NCBI Taxonomy" id="246130"/>
    <lineage>
        <taxon>Bacteria</taxon>
        <taxon>Pseudomonadati</taxon>
        <taxon>Gemmatimonadota</taxon>
        <taxon>Gemmatimonadia</taxon>
        <taxon>Gemmatimonadales</taxon>
        <taxon>Gemmatimonadaceae</taxon>
        <taxon>environmental samples</taxon>
    </lineage>
</organism>
<evidence type="ECO:0000313" key="1">
    <source>
        <dbReference type="EMBL" id="CAA9324488.1"/>
    </source>
</evidence>
<proteinExistence type="predicted"/>
<dbReference type="AlphaFoldDB" id="A0A6J4L5L5"/>
<reference evidence="1" key="1">
    <citation type="submission" date="2020-02" db="EMBL/GenBank/DDBJ databases">
        <authorList>
            <person name="Meier V. D."/>
        </authorList>
    </citation>
    <scope>NUCLEOTIDE SEQUENCE</scope>
    <source>
        <strain evidence="1">AVDCRST_MAG11</strain>
    </source>
</reference>
<gene>
    <name evidence="1" type="ORF">AVDCRST_MAG11-2174</name>
</gene>
<name>A0A6J4L5L5_9BACT</name>